<comment type="caution">
    <text evidence="3">The sequence shown here is derived from an EMBL/GenBank/DDBJ whole genome shotgun (WGS) entry which is preliminary data.</text>
</comment>
<proteinExistence type="predicted"/>
<evidence type="ECO:0000256" key="1">
    <source>
        <dbReference type="SAM" id="MobiDB-lite"/>
    </source>
</evidence>
<keyword evidence="2" id="KW-0732">Signal</keyword>
<evidence type="ECO:0000313" key="3">
    <source>
        <dbReference type="EMBL" id="MBN9412941.1"/>
    </source>
</evidence>
<accession>A0A8J7TUN0</accession>
<feature type="chain" id="PRO_5035311288" evidence="2">
    <location>
        <begin position="22"/>
        <end position="173"/>
    </location>
</feature>
<reference evidence="3" key="1">
    <citation type="submission" date="2021-02" db="EMBL/GenBank/DDBJ databases">
        <title>Thiocyanate and organic carbon inputs drive convergent selection for specific autotrophic Afipia and Thiobacillus strains within complex microbiomes.</title>
        <authorList>
            <person name="Huddy R.J."/>
            <person name="Sachdeva R."/>
            <person name="Kadzinga F."/>
            <person name="Kantor R.S."/>
            <person name="Harrison S.T.L."/>
            <person name="Banfield J.F."/>
        </authorList>
    </citation>
    <scope>NUCLEOTIDE SEQUENCE</scope>
    <source>
        <strain evidence="3">SCN18_10_11_15_R4_P_38_20</strain>
    </source>
</reference>
<dbReference type="Proteomes" id="UP000664414">
    <property type="component" value="Unassembled WGS sequence"/>
</dbReference>
<evidence type="ECO:0000313" key="4">
    <source>
        <dbReference type="Proteomes" id="UP000664414"/>
    </source>
</evidence>
<sequence>MFKNLFLGAAIASLLGATVNANELHEHHAFTAADLEVVANEILKEIKDGTIVKAEQNEAYELVGALQVCAPVVKQASEFRKDVKVEPKQADQTHEKVQASADDLSAIITHLITSLQGGAVDAKDQSNALGLIGGLKMCKPVVENVSTLRSHQHQEATEKAAAPAAAEKPAETK</sequence>
<evidence type="ECO:0000256" key="2">
    <source>
        <dbReference type="SAM" id="SignalP"/>
    </source>
</evidence>
<name>A0A8J7TUN0_9PROT</name>
<dbReference type="EMBL" id="JAFKGL010000014">
    <property type="protein sequence ID" value="MBN9412941.1"/>
    <property type="molecule type" value="Genomic_DNA"/>
</dbReference>
<feature type="region of interest" description="Disordered" evidence="1">
    <location>
        <begin position="150"/>
        <end position="173"/>
    </location>
</feature>
<gene>
    <name evidence="3" type="ORF">J0H12_03315</name>
</gene>
<protein>
    <submittedName>
        <fullName evidence="3">Uncharacterized protein</fullName>
    </submittedName>
</protein>
<dbReference type="AlphaFoldDB" id="A0A8J7TUN0"/>
<organism evidence="3 4">
    <name type="scientific">Candidatus Paracaedimonas acanthamoebae</name>
    <dbReference type="NCBI Taxonomy" id="244581"/>
    <lineage>
        <taxon>Bacteria</taxon>
        <taxon>Pseudomonadati</taxon>
        <taxon>Pseudomonadota</taxon>
        <taxon>Alphaproteobacteria</taxon>
        <taxon>Holosporales</taxon>
        <taxon>Caedimonadaceae</taxon>
        <taxon>Candidatus Paracaedimonas</taxon>
    </lineage>
</organism>
<feature type="signal peptide" evidence="2">
    <location>
        <begin position="1"/>
        <end position="21"/>
    </location>
</feature>